<dbReference type="Gene3D" id="3.40.30.10">
    <property type="entry name" value="Glutaredoxin"/>
    <property type="match status" value="1"/>
</dbReference>
<comment type="catalytic activity">
    <reaction evidence="3 4">
        <text>RX + glutathione = an S-substituted glutathione + a halide anion + H(+)</text>
        <dbReference type="Rhea" id="RHEA:16437"/>
        <dbReference type="ChEBI" id="CHEBI:15378"/>
        <dbReference type="ChEBI" id="CHEBI:16042"/>
        <dbReference type="ChEBI" id="CHEBI:17792"/>
        <dbReference type="ChEBI" id="CHEBI:57925"/>
        <dbReference type="ChEBI" id="CHEBI:90779"/>
        <dbReference type="EC" id="2.5.1.18"/>
    </reaction>
</comment>
<dbReference type="AlphaFoldDB" id="A0A2K1QZQ8"/>
<comment type="caution">
    <text evidence="7">The sequence shown here is derived from an EMBL/GenBank/DDBJ whole genome shotgun (WGS) entry which is preliminary data.</text>
</comment>
<feature type="domain" description="DSBA-like thioredoxin" evidence="6">
    <location>
        <begin position="6"/>
        <end position="205"/>
    </location>
</feature>
<sequence>MARPKLTLYLDVVSPFGYLAFHVIHNSPIFKSCDVKYVPILLGGVMKACANTPPIKIKNKDKWINQDRLRWARMFNIPVAQDSPKGFPHNTVSPMRALAALEQADPSKLAPAFMELYKAYWVQGQPIDKPDVFGPALEKALGKDEAKKYLDAIATPEAKAHLIKNTEQAVENGAFGMPWMLATNSKGETEGFWGFDHLGQVVEYLGLERGDGLRAML</sequence>
<evidence type="ECO:0000313" key="8">
    <source>
        <dbReference type="Proteomes" id="UP000243797"/>
    </source>
</evidence>
<dbReference type="PIRSF" id="PIRSF006386">
    <property type="entry name" value="HCCAis_GSTk"/>
    <property type="match status" value="1"/>
</dbReference>
<evidence type="ECO:0000256" key="3">
    <source>
        <dbReference type="ARBA" id="ARBA00047960"/>
    </source>
</evidence>
<dbReference type="Proteomes" id="UP000243797">
    <property type="component" value="Unassembled WGS sequence"/>
</dbReference>
<evidence type="ECO:0000256" key="5">
    <source>
        <dbReference type="PIRSR" id="PIRSR006386-1"/>
    </source>
</evidence>
<dbReference type="PANTHER" id="PTHR42943">
    <property type="entry name" value="GLUTATHIONE S-TRANSFERASE KAPPA"/>
    <property type="match status" value="1"/>
</dbReference>
<dbReference type="InterPro" id="IPR001853">
    <property type="entry name" value="DSBA-like_thioredoxin_dom"/>
</dbReference>
<gene>
    <name evidence="7" type="ORF">CAC42_5977</name>
</gene>
<dbReference type="EC" id="2.5.1.18" evidence="4"/>
<dbReference type="InParanoid" id="A0A2K1QZQ8"/>
<dbReference type="InterPro" id="IPR014440">
    <property type="entry name" value="HCCAis_GSTk"/>
</dbReference>
<accession>A0A2K1QZQ8</accession>
<evidence type="ECO:0000313" key="7">
    <source>
        <dbReference type="EMBL" id="PNS20527.1"/>
    </source>
</evidence>
<dbReference type="EMBL" id="NKHZ01000025">
    <property type="protein sequence ID" value="PNS20527.1"/>
    <property type="molecule type" value="Genomic_DNA"/>
</dbReference>
<comment type="similarity">
    <text evidence="1 4">Belongs to the GST superfamily. Kappa family.</text>
</comment>
<dbReference type="Pfam" id="PF01323">
    <property type="entry name" value="DSBA"/>
    <property type="match status" value="1"/>
</dbReference>
<keyword evidence="2 4" id="KW-0808">Transferase</keyword>
<dbReference type="GO" id="GO:0005777">
    <property type="term" value="C:peroxisome"/>
    <property type="evidence" value="ECO:0007669"/>
    <property type="project" value="TreeGrafter"/>
</dbReference>
<evidence type="ECO:0000256" key="1">
    <source>
        <dbReference type="ARBA" id="ARBA00006494"/>
    </source>
</evidence>
<feature type="active site" description="Nucleophile" evidence="5">
    <location>
        <position position="14"/>
    </location>
</feature>
<dbReference type="InterPro" id="IPR051924">
    <property type="entry name" value="GST_Kappa/NadH"/>
</dbReference>
<protein>
    <recommendedName>
        <fullName evidence="4">Glutathione S-transferase kappa</fullName>
        <ecNumber evidence="4">2.5.1.18</ecNumber>
    </recommendedName>
</protein>
<dbReference type="STRING" id="2082308.A0A2K1QZQ8"/>
<evidence type="ECO:0000259" key="6">
    <source>
        <dbReference type="Pfam" id="PF01323"/>
    </source>
</evidence>
<dbReference type="GO" id="GO:0005739">
    <property type="term" value="C:mitochondrion"/>
    <property type="evidence" value="ECO:0007669"/>
    <property type="project" value="TreeGrafter"/>
</dbReference>
<dbReference type="OrthoDB" id="4664297at2759"/>
<organism evidence="7 8">
    <name type="scientific">Sphaceloma murrayae</name>
    <dbReference type="NCBI Taxonomy" id="2082308"/>
    <lineage>
        <taxon>Eukaryota</taxon>
        <taxon>Fungi</taxon>
        <taxon>Dikarya</taxon>
        <taxon>Ascomycota</taxon>
        <taxon>Pezizomycotina</taxon>
        <taxon>Dothideomycetes</taxon>
        <taxon>Dothideomycetidae</taxon>
        <taxon>Myriangiales</taxon>
        <taxon>Elsinoaceae</taxon>
        <taxon>Sphaceloma</taxon>
    </lineage>
</organism>
<dbReference type="FunFam" id="3.40.30.10:FF:000096">
    <property type="entry name" value="Glutathione S-transferase kappa"/>
    <property type="match status" value="1"/>
</dbReference>
<evidence type="ECO:0000256" key="2">
    <source>
        <dbReference type="ARBA" id="ARBA00022679"/>
    </source>
</evidence>
<name>A0A2K1QZQ8_9PEZI</name>
<reference evidence="7 8" key="1">
    <citation type="submission" date="2017-06" db="EMBL/GenBank/DDBJ databases">
        <title>Draft genome sequence of a variant of Elsinoe murrayae.</title>
        <authorList>
            <person name="Cheng Q."/>
        </authorList>
    </citation>
    <scope>NUCLEOTIDE SEQUENCE [LARGE SCALE GENOMIC DNA]</scope>
    <source>
        <strain evidence="7 8">CQ-2017a</strain>
    </source>
</reference>
<keyword evidence="8" id="KW-1185">Reference proteome</keyword>
<dbReference type="InterPro" id="IPR036249">
    <property type="entry name" value="Thioredoxin-like_sf"/>
</dbReference>
<dbReference type="GO" id="GO:0016853">
    <property type="term" value="F:isomerase activity"/>
    <property type="evidence" value="ECO:0007669"/>
    <property type="project" value="UniProtKB-KW"/>
</dbReference>
<keyword evidence="7" id="KW-0413">Isomerase</keyword>
<dbReference type="GO" id="GO:0004364">
    <property type="term" value="F:glutathione transferase activity"/>
    <property type="evidence" value="ECO:0007669"/>
    <property type="project" value="UniProtKB-UniRule"/>
</dbReference>
<dbReference type="GO" id="GO:0004602">
    <property type="term" value="F:glutathione peroxidase activity"/>
    <property type="evidence" value="ECO:0007669"/>
    <property type="project" value="TreeGrafter"/>
</dbReference>
<proteinExistence type="inferred from homology"/>
<evidence type="ECO:0000256" key="4">
    <source>
        <dbReference type="PIRNR" id="PIRNR006386"/>
    </source>
</evidence>
<dbReference type="PANTHER" id="PTHR42943:SF2">
    <property type="entry name" value="GLUTATHIONE S-TRANSFERASE KAPPA 1"/>
    <property type="match status" value="1"/>
</dbReference>
<dbReference type="SUPFAM" id="SSF52833">
    <property type="entry name" value="Thioredoxin-like"/>
    <property type="match status" value="1"/>
</dbReference>
<dbReference type="GO" id="GO:0006749">
    <property type="term" value="P:glutathione metabolic process"/>
    <property type="evidence" value="ECO:0007669"/>
    <property type="project" value="TreeGrafter"/>
</dbReference>